<accession>A0ACC2KDB3</accession>
<dbReference type="Proteomes" id="UP001234297">
    <property type="component" value="Chromosome 4"/>
</dbReference>
<gene>
    <name evidence="1" type="ORF">MRB53_015084</name>
</gene>
<organism evidence="1 2">
    <name type="scientific">Persea americana</name>
    <name type="common">Avocado</name>
    <dbReference type="NCBI Taxonomy" id="3435"/>
    <lineage>
        <taxon>Eukaryota</taxon>
        <taxon>Viridiplantae</taxon>
        <taxon>Streptophyta</taxon>
        <taxon>Embryophyta</taxon>
        <taxon>Tracheophyta</taxon>
        <taxon>Spermatophyta</taxon>
        <taxon>Magnoliopsida</taxon>
        <taxon>Magnoliidae</taxon>
        <taxon>Laurales</taxon>
        <taxon>Lauraceae</taxon>
        <taxon>Persea</taxon>
    </lineage>
</organism>
<evidence type="ECO:0000313" key="2">
    <source>
        <dbReference type="Proteomes" id="UP001234297"/>
    </source>
</evidence>
<dbReference type="EMBL" id="CM056812">
    <property type="protein sequence ID" value="KAJ8618898.1"/>
    <property type="molecule type" value="Genomic_DNA"/>
</dbReference>
<proteinExistence type="predicted"/>
<comment type="caution">
    <text evidence="1">The sequence shown here is derived from an EMBL/GenBank/DDBJ whole genome shotgun (WGS) entry which is preliminary data.</text>
</comment>
<protein>
    <submittedName>
        <fullName evidence="1">Uncharacterized protein</fullName>
    </submittedName>
</protein>
<reference evidence="1 2" key="1">
    <citation type="journal article" date="2022" name="Hortic Res">
        <title>A haplotype resolved chromosomal level avocado genome allows analysis of novel avocado genes.</title>
        <authorList>
            <person name="Nath O."/>
            <person name="Fletcher S.J."/>
            <person name="Hayward A."/>
            <person name="Shaw L.M."/>
            <person name="Masouleh A.K."/>
            <person name="Furtado A."/>
            <person name="Henry R.J."/>
            <person name="Mitter N."/>
        </authorList>
    </citation>
    <scope>NUCLEOTIDE SEQUENCE [LARGE SCALE GENOMIC DNA]</scope>
    <source>
        <strain evidence="2">cv. Hass</strain>
    </source>
</reference>
<name>A0ACC2KDB3_PERAE</name>
<evidence type="ECO:0000313" key="1">
    <source>
        <dbReference type="EMBL" id="KAJ8618898.1"/>
    </source>
</evidence>
<keyword evidence="2" id="KW-1185">Reference proteome</keyword>
<sequence>MGKQGPCCHCGVTSTPLWRNGPPGKPVLCNACGSRWRTKGTLANYAPLHSLGFVPVDSGESRYSCDYKSPLKKRLRVLNTRTQNEHGAEVGELVSRYGPSIKGFEDFTSNRSSSGSAISLSESCAQLGGMDGNVISGSTQTYLWDSQVPSRKRTGNKRKSPSPVEKLRRDLYDILHGQETLYLSGSSDEVLLFEKEEDPMVSVEIGLGIVFIKQPVSSAEVESEATPLALESKISCLNDAYMESLSFRVQSSAGGKYKEILDVGEGERSLRFLEGLARLLESIYSSSFYPLLICDVNVLKNELKLLVDHSLRLSGITLLLATSMSHKGRRIDPQV</sequence>